<proteinExistence type="predicted"/>
<dbReference type="Pfam" id="PF00188">
    <property type="entry name" value="CAP"/>
    <property type="match status" value="1"/>
</dbReference>
<keyword evidence="2" id="KW-0732">Signal</keyword>
<dbReference type="Proteomes" id="UP000647491">
    <property type="component" value="Unassembled WGS sequence"/>
</dbReference>
<dbReference type="Gene3D" id="3.40.33.10">
    <property type="entry name" value="CAP"/>
    <property type="match status" value="1"/>
</dbReference>
<protein>
    <submittedName>
        <fullName evidence="4">CAP domain-containing protein</fullName>
    </submittedName>
</protein>
<feature type="chain" id="PRO_5046422496" evidence="2">
    <location>
        <begin position="28"/>
        <end position="240"/>
    </location>
</feature>
<keyword evidence="5" id="KW-1185">Reference proteome</keyword>
<evidence type="ECO:0000256" key="2">
    <source>
        <dbReference type="SAM" id="SignalP"/>
    </source>
</evidence>
<name>A0ABR7NT72_9FIRM</name>
<dbReference type="EMBL" id="JACRTJ010000016">
    <property type="protein sequence ID" value="MBC8599079.1"/>
    <property type="molecule type" value="Genomic_DNA"/>
</dbReference>
<dbReference type="CDD" id="cd05379">
    <property type="entry name" value="CAP_bacterial"/>
    <property type="match status" value="1"/>
</dbReference>
<dbReference type="InterPro" id="IPR014044">
    <property type="entry name" value="CAP_dom"/>
</dbReference>
<evidence type="ECO:0000313" key="5">
    <source>
        <dbReference type="Proteomes" id="UP000647491"/>
    </source>
</evidence>
<dbReference type="PANTHER" id="PTHR31157:SF1">
    <property type="entry name" value="SCP DOMAIN-CONTAINING PROTEIN"/>
    <property type="match status" value="1"/>
</dbReference>
<organism evidence="4 5">
    <name type="scientific">Enterocloster hominis</name>
    <name type="common">ex Liu et al. 2021</name>
    <dbReference type="NCBI Taxonomy" id="2763663"/>
    <lineage>
        <taxon>Bacteria</taxon>
        <taxon>Bacillati</taxon>
        <taxon>Bacillota</taxon>
        <taxon>Clostridia</taxon>
        <taxon>Lachnospirales</taxon>
        <taxon>Lachnospiraceae</taxon>
        <taxon>Enterocloster</taxon>
    </lineage>
</organism>
<accession>A0ABR7NT72</accession>
<feature type="signal peptide" evidence="2">
    <location>
        <begin position="1"/>
        <end position="27"/>
    </location>
</feature>
<evidence type="ECO:0000256" key="1">
    <source>
        <dbReference type="SAM" id="MobiDB-lite"/>
    </source>
</evidence>
<gene>
    <name evidence="4" type="ORF">H8708_07520</name>
</gene>
<comment type="caution">
    <text evidence="4">The sequence shown here is derived from an EMBL/GenBank/DDBJ whole genome shotgun (WGS) entry which is preliminary data.</text>
</comment>
<dbReference type="SUPFAM" id="SSF55797">
    <property type="entry name" value="PR-1-like"/>
    <property type="match status" value="1"/>
</dbReference>
<dbReference type="InterPro" id="IPR035940">
    <property type="entry name" value="CAP_sf"/>
</dbReference>
<feature type="domain" description="SCP" evidence="3">
    <location>
        <begin position="124"/>
        <end position="238"/>
    </location>
</feature>
<dbReference type="PANTHER" id="PTHR31157">
    <property type="entry name" value="SCP DOMAIN-CONTAINING PROTEIN"/>
    <property type="match status" value="1"/>
</dbReference>
<dbReference type="RefSeq" id="WP_262427467.1">
    <property type="nucleotide sequence ID" value="NZ_JACRTJ010000016.1"/>
</dbReference>
<sequence length="240" mass="25023">MKKTGFYAITAAAVLAAAGAAPLSSQAAQDPYLAAPGRVAAVFSVPAPAVGTLPGLSGLIRFPICTEKPSIPQAPEWPDTPLIPEQPDAPQSPELPDAPENNGSPETDGGIQEPEAETPAAQVLALVNAQRARAGLGSLSLDPEASKAAGVRAREIQISFSHTRPDGRDFSTALSEAGASFRASGENIAYGQRSAEQVMDVWMNSAGHRANILNPGYSRIGIGHVKDSRGVDHWVQLFLN</sequence>
<evidence type="ECO:0000313" key="4">
    <source>
        <dbReference type="EMBL" id="MBC8599079.1"/>
    </source>
</evidence>
<evidence type="ECO:0000259" key="3">
    <source>
        <dbReference type="Pfam" id="PF00188"/>
    </source>
</evidence>
<reference evidence="4 5" key="1">
    <citation type="submission" date="2020-08" db="EMBL/GenBank/DDBJ databases">
        <title>Genome public.</title>
        <authorList>
            <person name="Liu C."/>
            <person name="Sun Q."/>
        </authorList>
    </citation>
    <scope>NUCLEOTIDE SEQUENCE [LARGE SCALE GENOMIC DNA]</scope>
    <source>
        <strain evidence="4 5">BX10</strain>
    </source>
</reference>
<feature type="region of interest" description="Disordered" evidence="1">
    <location>
        <begin position="70"/>
        <end position="113"/>
    </location>
</feature>